<evidence type="ECO:0000259" key="11">
    <source>
        <dbReference type="PROSITE" id="PS50235"/>
    </source>
</evidence>
<comment type="similarity">
    <text evidence="2">Belongs to the peptidase C19 family.</text>
</comment>
<evidence type="ECO:0000256" key="4">
    <source>
        <dbReference type="ARBA" id="ARBA00022553"/>
    </source>
</evidence>
<dbReference type="CDD" id="cd02659">
    <property type="entry name" value="peptidase_C19C"/>
    <property type="match status" value="1"/>
</dbReference>
<dbReference type="Pfam" id="PF00443">
    <property type="entry name" value="UCH"/>
    <property type="match status" value="1"/>
</dbReference>
<dbReference type="InterPro" id="IPR028889">
    <property type="entry name" value="USP"/>
</dbReference>
<organism evidence="12 13">
    <name type="scientific">Priapulus caudatus</name>
    <name type="common">Priapulid worm</name>
    <dbReference type="NCBI Taxonomy" id="37621"/>
    <lineage>
        <taxon>Eukaryota</taxon>
        <taxon>Metazoa</taxon>
        <taxon>Ecdysozoa</taxon>
        <taxon>Scalidophora</taxon>
        <taxon>Priapulida</taxon>
        <taxon>Priapulimorpha</taxon>
        <taxon>Priapulimorphida</taxon>
        <taxon>Priapulidae</taxon>
        <taxon>Priapulus</taxon>
    </lineage>
</organism>
<dbReference type="RefSeq" id="XP_014661859.1">
    <property type="nucleotide sequence ID" value="XM_014806373.1"/>
</dbReference>
<evidence type="ECO:0000256" key="8">
    <source>
        <dbReference type="ARBA" id="ARBA00022807"/>
    </source>
</evidence>
<dbReference type="InterPro" id="IPR018200">
    <property type="entry name" value="USP_CS"/>
</dbReference>
<evidence type="ECO:0000256" key="3">
    <source>
        <dbReference type="ARBA" id="ARBA00012759"/>
    </source>
</evidence>
<evidence type="ECO:0000256" key="6">
    <source>
        <dbReference type="ARBA" id="ARBA00022786"/>
    </source>
</evidence>
<dbReference type="Pfam" id="PF22900">
    <property type="entry name" value="UCH_UBL1"/>
    <property type="match status" value="1"/>
</dbReference>
<comment type="catalytic activity">
    <reaction evidence="1">
        <text>Thiol-dependent hydrolysis of ester, thioester, amide, peptide and isopeptide bonds formed by the C-terminal Gly of ubiquitin (a 76-residue protein attached to proteins as an intracellular targeting signal).</text>
        <dbReference type="EC" id="3.4.19.12"/>
    </reaction>
</comment>
<feature type="domain" description="UBA" evidence="10">
    <location>
        <begin position="1"/>
        <end position="41"/>
    </location>
</feature>
<gene>
    <name evidence="13" type="primary">LOC106804957</name>
</gene>
<accession>A0ABM1DPI8</accession>
<keyword evidence="7" id="KW-0378">Hydrolase</keyword>
<dbReference type="Gene3D" id="1.10.8.10">
    <property type="entry name" value="DNA helicase RuvA subunit, C-terminal domain"/>
    <property type="match status" value="1"/>
</dbReference>
<keyword evidence="4" id="KW-0597">Phosphoprotein</keyword>
<keyword evidence="6" id="KW-0833">Ubl conjugation pathway</keyword>
<evidence type="ECO:0000313" key="12">
    <source>
        <dbReference type="Proteomes" id="UP000695022"/>
    </source>
</evidence>
<dbReference type="Pfam" id="PF25010">
    <property type="entry name" value="ARM_UBP24_USP9X-Y"/>
    <property type="match status" value="1"/>
</dbReference>
<evidence type="ECO:0000256" key="2">
    <source>
        <dbReference type="ARBA" id="ARBA00009085"/>
    </source>
</evidence>
<dbReference type="PANTHER" id="PTHR24006">
    <property type="entry name" value="UBIQUITIN CARBOXYL-TERMINAL HYDROLASE"/>
    <property type="match status" value="1"/>
</dbReference>
<keyword evidence="8" id="KW-0788">Thiol protease</keyword>
<feature type="region of interest" description="Disordered" evidence="9">
    <location>
        <begin position="1220"/>
        <end position="1242"/>
    </location>
</feature>
<dbReference type="Gene3D" id="3.90.70.10">
    <property type="entry name" value="Cysteine proteinases"/>
    <property type="match status" value="1"/>
</dbReference>
<dbReference type="InterPro" id="IPR015940">
    <property type="entry name" value="UBA"/>
</dbReference>
<dbReference type="InterPro" id="IPR056850">
    <property type="entry name" value="ARM_UBP34_24_USP9X_Y"/>
</dbReference>
<evidence type="ECO:0000259" key="10">
    <source>
        <dbReference type="PROSITE" id="PS50030"/>
    </source>
</evidence>
<name>A0ABM1DPI8_PRICU</name>
<evidence type="ECO:0000313" key="13">
    <source>
        <dbReference type="RefSeq" id="XP_014661859.1"/>
    </source>
</evidence>
<evidence type="ECO:0000256" key="7">
    <source>
        <dbReference type="ARBA" id="ARBA00022801"/>
    </source>
</evidence>
<feature type="region of interest" description="Disordered" evidence="9">
    <location>
        <begin position="1083"/>
        <end position="1123"/>
    </location>
</feature>
<dbReference type="EC" id="3.4.19.12" evidence="3"/>
<dbReference type="InterPro" id="IPR001394">
    <property type="entry name" value="Peptidase_C19_UCH"/>
</dbReference>
<feature type="region of interest" description="Disordered" evidence="9">
    <location>
        <begin position="1864"/>
        <end position="1898"/>
    </location>
</feature>
<keyword evidence="5" id="KW-0645">Protease</keyword>
<dbReference type="InterPro" id="IPR047061">
    <property type="entry name" value="UBP24_Ubl"/>
</dbReference>
<dbReference type="InterPro" id="IPR050164">
    <property type="entry name" value="Peptidase_C19"/>
</dbReference>
<evidence type="ECO:0000256" key="9">
    <source>
        <dbReference type="SAM" id="MobiDB-lite"/>
    </source>
</evidence>
<dbReference type="PROSITE" id="PS50030">
    <property type="entry name" value="UBA"/>
    <property type="match status" value="1"/>
</dbReference>
<dbReference type="InterPro" id="IPR021905">
    <property type="entry name" value="DUF3517"/>
</dbReference>
<dbReference type="PROSITE" id="PS50235">
    <property type="entry name" value="USP_3"/>
    <property type="match status" value="1"/>
</dbReference>
<dbReference type="SMART" id="SM00165">
    <property type="entry name" value="UBA"/>
    <property type="match status" value="1"/>
</dbReference>
<feature type="compositionally biased region" description="Low complexity" evidence="9">
    <location>
        <begin position="2410"/>
        <end position="2420"/>
    </location>
</feature>
<dbReference type="PROSITE" id="PS00972">
    <property type="entry name" value="USP_1"/>
    <property type="match status" value="1"/>
</dbReference>
<protein>
    <recommendedName>
        <fullName evidence="3">ubiquitinyl hydrolase 1</fullName>
        <ecNumber evidence="3">3.4.19.12</ecNumber>
    </recommendedName>
</protein>
<feature type="region of interest" description="Disordered" evidence="9">
    <location>
        <begin position="2398"/>
        <end position="2443"/>
    </location>
</feature>
<feature type="domain" description="USP" evidence="11">
    <location>
        <begin position="1506"/>
        <end position="1856"/>
    </location>
</feature>
<dbReference type="GeneID" id="106804957"/>
<dbReference type="SUPFAM" id="SSF48371">
    <property type="entry name" value="ARM repeat"/>
    <property type="match status" value="2"/>
</dbReference>
<dbReference type="SUPFAM" id="SSF46934">
    <property type="entry name" value="UBA-like"/>
    <property type="match status" value="1"/>
</dbReference>
<keyword evidence="12" id="KW-1185">Reference proteome</keyword>
<reference evidence="13" key="1">
    <citation type="submission" date="2025-08" db="UniProtKB">
        <authorList>
            <consortium name="RefSeq"/>
        </authorList>
    </citation>
    <scope>IDENTIFICATION</scope>
</reference>
<dbReference type="CDD" id="cd17065">
    <property type="entry name" value="Ubl_UBP24"/>
    <property type="match status" value="1"/>
</dbReference>
<evidence type="ECO:0000256" key="1">
    <source>
        <dbReference type="ARBA" id="ARBA00000707"/>
    </source>
</evidence>
<dbReference type="PROSITE" id="PS00973">
    <property type="entry name" value="USP_2"/>
    <property type="match status" value="1"/>
</dbReference>
<dbReference type="InterPro" id="IPR055176">
    <property type="entry name" value="UBP24/USP9X/USP9Y_UBL"/>
</dbReference>
<dbReference type="PANTHER" id="PTHR24006:SF943">
    <property type="entry name" value="UBIQUITIN CARBOXYL-TERMINAL HYDROLASE PUF"/>
    <property type="match status" value="1"/>
</dbReference>
<dbReference type="Pfam" id="PF12030">
    <property type="entry name" value="DUF3517"/>
    <property type="match status" value="1"/>
</dbReference>
<evidence type="ECO:0000256" key="5">
    <source>
        <dbReference type="ARBA" id="ARBA00022670"/>
    </source>
</evidence>
<proteinExistence type="inferred from homology"/>
<dbReference type="InterPro" id="IPR038765">
    <property type="entry name" value="Papain-like_cys_pep_sf"/>
</dbReference>
<dbReference type="SUPFAM" id="SSF54001">
    <property type="entry name" value="Cysteine proteinases"/>
    <property type="match status" value="1"/>
</dbReference>
<dbReference type="Proteomes" id="UP000695022">
    <property type="component" value="Unplaced"/>
</dbReference>
<dbReference type="InterPro" id="IPR009060">
    <property type="entry name" value="UBA-like_sf"/>
</dbReference>
<dbReference type="InterPro" id="IPR016024">
    <property type="entry name" value="ARM-type_fold"/>
</dbReference>
<sequence length="2473" mass="279636">MEDDNLNMLLDMGFPDPLEIRRALRLAKNDVGEAVGILTHENPSPSYDVLDDIDMKDVGTKTYGPSLPPAYEVVVGQTANTDQDQDDSNASFEFPATNLYELEGRVFTDNWSIPYKKDESLGKCLIAATRRANEGLLEADENCRRFVERCMPEAFKKLVKSGAVHRWGPEIQEGIYNMLTLFTDLAAARLKHLPVPVRLLETLAVAFDHESEWHYKNKSRRWDKKDHWEDRLGADNLFAVSPPANSYKEPHGLLVNLINKFGEQGGIDMIKRRLEEEEPDSCVMAALLEPLGLCAEYLNQKKFQTLLAPGLDKCVQYIQRLQEQDLKHKRVASVAHLLGAIKLLSLQLWPEKVESIDNLRLEVALRMLKSPHFNARMNSLKEVTKLIDDSTSTKPVKHAIDSEKILDWLVNNKVLSIALEGNIDQAQYCDKIKGIVEFLGTRLTLEELSKIWQLQTGQHSTVIENIHSLMASASVKFSPQQQEHLFVLIQKSWEVETDRIREKLLNLIGRIGKEARVTRTTVKVLDLLWELAHLPTLPMRLVESALDAHFSILSDSFAVKEQLKKNYIMKCIDDIKKGVWVLPALRQLNSIARSIAKQTYNKQEKSMISDLNKSHEIIKMVISSLSRFHKMAVQVPGECLSPEKMVDGRYMHKQYVAGHLQFLHFVLREGGLYLSWSRVKELWDTLINNPQACDFDRETCYEWFAESLCDLESETQTQLFHQRILKMDSTRLSATGFDCFKAVFESINIFEHRLKRFSNTMVVDKVELTGMDYLWSVALESSDEPLADAAVSYLIELLYLNLAPRLKKDAQALHRRFINDCYKRLEACIITLGNSALADAISQATKVLTASTVAEVASVPTPSRVGRLQNIERLLLIAERYVTTVEDHHVPRTILPHALSFHGHPVALHVACDAPKHEFSINAHSNETLASVKERVAQYLKHNPEQIQLAAGDSILLSSQDQKLLYQLEFQDVQPLQCKMGIATVGPVVPYTGTYHQPVQPEESTKMEVEVSSASASASAPNTYDLDHERQWPGVIMAAGGHVFEMFYQLAELDDPRIRARVRSLLMLIPTDSSVLDALDSIGAKDGRPPPPAMSGVEEAVRSPRVSPRLSPRKRQEASTSVKEGFSSKLTLQRLFDACAPSMSTFRVVYNLQVLSAKLMPTTGDPATLKSAQQFCEDFLNAGGLGLVVNVLQRDAMSSDVDYETRQECCSIALQLASNGDHDDEDNNNNNGDGDNNDENDGRDRGTFYSMACVGDFIVDLLLGCPNDDVRDQARKQFLQLSRTVCPPLEGAAGQTSPHHFILHVLLKAHLPLWVSSGTTRGSSQRLLAQCTQYFELRAKLLENLTLSEQQDLQVTVSAMLTDELEWLNNFSTSEKPSLVAGDNALLAGHFRLIRSLLMCEGIHKQHVGKNLLEDLLSEFLFPASKYIENSSSPTNQSLYINPKCSGLESRVAAYQVLVELCTGCLQNQQLVSGHLINMHHKLATDIGNEWEYLPPVDGRAPCGFVGLKNGGATCYMNSVIQQLYMQPDICQALLAVEGEENEDSVFYQMQVVFGNLLESKLQYYSPTKFWDTFKLWGRPVNVREQQDAFEFYTDLLNQLDEHLIKLNKTPIFKKKFQGVFSDQKICKDCPHRYEREETFAALNLTVKTGCLQDSLAQYVKGELLEGDNAYYCEKCGTKRTAVKRTCIKTLPPELCMQLKRFDYDWEANRALKFDDHFRFPWVLDMEPYTSEGLARRESGDNKQEDNMMETNQLDAVAVATTYELVGVAVHSGQANAGHYYSFIKDRSGNALTNANRGKWFKYNDTTVEEFLMNNDSLEAECFGGTYKAKVYDQSSSYPETRQRYWNGYMLFYEKLEDLRAPRMRRKSRAKQKQQQLSPGPSPCKDTDRKESDSLSELSELVSAGERRGIFTEQMPARIQQVVREENLRFMQNRDVFNAEYFHLLYQLTRCNTTKEALQNHQVALQSVQLAIQFLFTVYFRTKRSLRADTCEWLELLERILQNSKEACNWLVDFLGSTKGQSFIGPLLLNCPVQDVRVDFASILQKTFTYFFFHGGTTSSKMFNEVIELLLEMLNKEVQDNCKQCMQYFWLLCSYAQMGTKACAHLFGKSGFQRLVGFLIGRSPPTTPTTEELQPRRWSSLQAREFGQLHVALATLVLHCDVTPYRTVATGTHKLPRLHTHVSESHLKMPDDVHSMLYGPESLRYVREVALSCREIESGDAQANVDMVVYCSFCNELFSVSILRQIMNLYASIASNELKPIFELLMRVLLLEDPLQLYRLQCIIDGYTDKEKDMQYDGMLTVIKMNHVSDSRRSYQCIKFLVNLASKCQVAKDYLMQTPSKWQWAVNWLKKKMTDHCWPPASVLPASNEDSNSKSFQRTISAQDTLAEATALLTEIESSDQMSDMETGESELSSTATATTNDPPVKMDAGDEQTTARAAASAISPVEVTHASAGVVAAATKTETVSPTLDSMD</sequence>